<reference evidence="3" key="1">
    <citation type="submission" date="2017-01" db="EMBL/GenBank/DDBJ databases">
        <authorList>
            <person name="Wang Y."/>
            <person name="White M."/>
            <person name="Kvist S."/>
            <person name="Moncalvo J.-M."/>
        </authorList>
    </citation>
    <scope>NUCLEOTIDE SEQUENCE [LARGE SCALE GENOMIC DNA]</scope>
    <source>
        <strain evidence="3">ID-206-W2</strain>
    </source>
</reference>
<comment type="caution">
    <text evidence="2">The sequence shown here is derived from an EMBL/GenBank/DDBJ whole genome shotgun (WGS) entry which is preliminary data.</text>
</comment>
<dbReference type="Proteomes" id="UP000187429">
    <property type="component" value="Unassembled WGS sequence"/>
</dbReference>
<feature type="region of interest" description="Disordered" evidence="1">
    <location>
        <begin position="157"/>
        <end position="178"/>
    </location>
</feature>
<feature type="region of interest" description="Disordered" evidence="1">
    <location>
        <begin position="71"/>
        <end position="96"/>
    </location>
</feature>
<organism evidence="2 3">
    <name type="scientific">Smittium culicis</name>
    <dbReference type="NCBI Taxonomy" id="133412"/>
    <lineage>
        <taxon>Eukaryota</taxon>
        <taxon>Fungi</taxon>
        <taxon>Fungi incertae sedis</taxon>
        <taxon>Zoopagomycota</taxon>
        <taxon>Kickxellomycotina</taxon>
        <taxon>Harpellomycetes</taxon>
        <taxon>Harpellales</taxon>
        <taxon>Legeriomycetaceae</taxon>
        <taxon>Smittium</taxon>
    </lineage>
</organism>
<evidence type="ECO:0000313" key="2">
    <source>
        <dbReference type="EMBL" id="OMJ07714.1"/>
    </source>
</evidence>
<dbReference type="OrthoDB" id="10430293at2759"/>
<sequence>MRCSKPSESYIKNDIPKTNLNNALFYDTPKISDHDKYLPKNESSATNSSAINRRGVTVGLKKPPAYSINLKNLTSDKNQKVSPDEDTESDAGREEFKLSNKIKKEYLAPRSNIFESSEGNNIPSEHDVMAEKARLGKISENEFMDYVSKVDCAPLGSNLAGMNLDSDPSDQSSSDIEI</sequence>
<dbReference type="EMBL" id="LSSM01007588">
    <property type="protein sequence ID" value="OMJ07714.1"/>
    <property type="molecule type" value="Genomic_DNA"/>
</dbReference>
<evidence type="ECO:0000313" key="3">
    <source>
        <dbReference type="Proteomes" id="UP000187429"/>
    </source>
</evidence>
<keyword evidence="3" id="KW-1185">Reference proteome</keyword>
<protein>
    <submittedName>
        <fullName evidence="2">Uncharacterized protein</fullName>
    </submittedName>
</protein>
<accession>A0A1R1WZC5</accession>
<gene>
    <name evidence="2" type="ORF">AYI69_g11352</name>
</gene>
<feature type="region of interest" description="Disordered" evidence="1">
    <location>
        <begin position="31"/>
        <end position="56"/>
    </location>
</feature>
<feature type="compositionally biased region" description="Polar residues" evidence="1">
    <location>
        <begin position="41"/>
        <end position="51"/>
    </location>
</feature>
<proteinExistence type="predicted"/>
<feature type="compositionally biased region" description="Low complexity" evidence="1">
    <location>
        <begin position="165"/>
        <end position="178"/>
    </location>
</feature>
<evidence type="ECO:0000256" key="1">
    <source>
        <dbReference type="SAM" id="MobiDB-lite"/>
    </source>
</evidence>
<name>A0A1R1WZC5_9FUNG</name>
<dbReference type="AlphaFoldDB" id="A0A1R1WZC5"/>